<organism evidence="1 2">
    <name type="scientific">Basilea psittacipulmonis DSM 24701</name>
    <dbReference type="NCBI Taxonomy" id="1072685"/>
    <lineage>
        <taxon>Bacteria</taxon>
        <taxon>Pseudomonadati</taxon>
        <taxon>Pseudomonadota</taxon>
        <taxon>Betaproteobacteria</taxon>
        <taxon>Burkholderiales</taxon>
        <taxon>Alcaligenaceae</taxon>
        <taxon>Basilea</taxon>
    </lineage>
</organism>
<sequence>MVNSENLKKEEYFIINECVKGFVLIVGSKKRATTQVNVRIKRGGDTSVDLRNHMVKKIRSFSVLLRK</sequence>
<dbReference type="STRING" id="1072685.IX83_00435"/>
<evidence type="ECO:0000313" key="1">
    <source>
        <dbReference type="EMBL" id="AIL31992.1"/>
    </source>
</evidence>
<dbReference type="HOGENOM" id="CLU_2803787_0_0_4"/>
<proteinExistence type="predicted"/>
<gene>
    <name evidence="1" type="ORF">IX83_00435</name>
</gene>
<reference evidence="1 2" key="1">
    <citation type="journal article" date="2014" name="BMC Genomics">
        <title>A genomic perspective on a new bacterial genus and species from the Alcaligenaceae family, Basilea psittacipulmonis.</title>
        <authorList>
            <person name="Whiteson K.L."/>
            <person name="Hernandez D."/>
            <person name="Lazarevic V."/>
            <person name="Gaia N."/>
            <person name="Farinelli L."/>
            <person name="Francois P."/>
            <person name="Pilo P."/>
            <person name="Frey J."/>
            <person name="Schrenzel J."/>
        </authorList>
    </citation>
    <scope>NUCLEOTIDE SEQUENCE [LARGE SCALE GENOMIC DNA]</scope>
    <source>
        <strain evidence="1 2">DSM 24701</strain>
    </source>
</reference>
<evidence type="ECO:0000313" key="2">
    <source>
        <dbReference type="Proteomes" id="UP000028945"/>
    </source>
</evidence>
<protein>
    <submittedName>
        <fullName evidence="1">Uncharacterized protein</fullName>
    </submittedName>
</protein>
<dbReference type="Proteomes" id="UP000028945">
    <property type="component" value="Chromosome"/>
</dbReference>
<dbReference type="KEGG" id="bpsi:IX83_00435"/>
<name>A0A077DEY7_9BURK</name>
<keyword evidence="2" id="KW-1185">Reference proteome</keyword>
<dbReference type="AlphaFoldDB" id="A0A077DEY7"/>
<accession>A0A077DEY7</accession>
<dbReference type="EMBL" id="CP009238">
    <property type="protein sequence ID" value="AIL31992.1"/>
    <property type="molecule type" value="Genomic_DNA"/>
</dbReference>